<protein>
    <submittedName>
        <fullName evidence="1">Uncharacterized protein</fullName>
    </submittedName>
</protein>
<dbReference type="Proteomes" id="UP000694005">
    <property type="component" value="Chromosome A04"/>
</dbReference>
<dbReference type="Gramene" id="A04p10450.2_BraZ1">
    <property type="protein sequence ID" value="A04p10450.2_BraZ1.CDS"/>
    <property type="gene ID" value="A04g10450.2_BraZ1"/>
</dbReference>
<sequence>MPIVGFRPDARVGGGRTIINEVSRDPKYPTDFDTLPGRKYFTCKNFENDGFLFRQPWVFGVQEEVERLSKRVDAMAAEISELKYNLFRLNPTTP</sequence>
<proteinExistence type="predicted"/>
<dbReference type="EMBL" id="LS974620">
    <property type="protein sequence ID" value="CAG7906144.1"/>
    <property type="molecule type" value="Genomic_DNA"/>
</dbReference>
<gene>
    <name evidence="1" type="ORF">BRAPAZ1V2_A04P10450.2</name>
</gene>
<evidence type="ECO:0000313" key="2">
    <source>
        <dbReference type="Proteomes" id="UP000694005"/>
    </source>
</evidence>
<dbReference type="AlphaFoldDB" id="A0A8D9HW96"/>
<name>A0A8D9HW96_BRACM</name>
<organism evidence="1 2">
    <name type="scientific">Brassica campestris</name>
    <name type="common">Field mustard</name>
    <dbReference type="NCBI Taxonomy" id="3711"/>
    <lineage>
        <taxon>Eukaryota</taxon>
        <taxon>Viridiplantae</taxon>
        <taxon>Streptophyta</taxon>
        <taxon>Embryophyta</taxon>
        <taxon>Tracheophyta</taxon>
        <taxon>Spermatophyta</taxon>
        <taxon>Magnoliopsida</taxon>
        <taxon>eudicotyledons</taxon>
        <taxon>Gunneridae</taxon>
        <taxon>Pentapetalae</taxon>
        <taxon>rosids</taxon>
        <taxon>malvids</taxon>
        <taxon>Brassicales</taxon>
        <taxon>Brassicaceae</taxon>
        <taxon>Brassiceae</taxon>
        <taxon>Brassica</taxon>
    </lineage>
</organism>
<evidence type="ECO:0000313" key="1">
    <source>
        <dbReference type="EMBL" id="CAG7906144.1"/>
    </source>
</evidence>
<reference evidence="1 2" key="1">
    <citation type="submission" date="2021-07" db="EMBL/GenBank/DDBJ databases">
        <authorList>
            <consortium name="Genoscope - CEA"/>
            <person name="William W."/>
        </authorList>
    </citation>
    <scope>NUCLEOTIDE SEQUENCE [LARGE SCALE GENOMIC DNA]</scope>
</reference>
<accession>A0A8D9HW96</accession>